<keyword evidence="2" id="KW-1133">Transmembrane helix</keyword>
<feature type="compositionally biased region" description="Polar residues" evidence="1">
    <location>
        <begin position="221"/>
        <end position="230"/>
    </location>
</feature>
<evidence type="ECO:0000313" key="4">
    <source>
        <dbReference type="Proteomes" id="UP000381693"/>
    </source>
</evidence>
<dbReference type="Pfam" id="PF04367">
    <property type="entry name" value="DUF502"/>
    <property type="match status" value="1"/>
</dbReference>
<organism evidence="3 4">
    <name type="scientific">Methylacidimicrobium cyclopophantes</name>
    <dbReference type="NCBI Taxonomy" id="1041766"/>
    <lineage>
        <taxon>Bacteria</taxon>
        <taxon>Pseudomonadati</taxon>
        <taxon>Verrucomicrobiota</taxon>
        <taxon>Methylacidimicrobium</taxon>
    </lineage>
</organism>
<dbReference type="InterPro" id="IPR007462">
    <property type="entry name" value="COV1-like"/>
</dbReference>
<evidence type="ECO:0008006" key="5">
    <source>
        <dbReference type="Google" id="ProtNLM"/>
    </source>
</evidence>
<reference evidence="3" key="1">
    <citation type="submission" date="2019-09" db="EMBL/GenBank/DDBJ databases">
        <authorList>
            <person name="Cremers G."/>
        </authorList>
    </citation>
    <scope>NUCLEOTIDE SEQUENCE [LARGE SCALE GENOMIC DNA]</scope>
    <source>
        <strain evidence="3">3B</strain>
    </source>
</reference>
<dbReference type="RefSeq" id="WP_178087779.1">
    <property type="nucleotide sequence ID" value="NZ_CABFUZ020000214.1"/>
</dbReference>
<feature type="transmembrane region" description="Helical" evidence="2">
    <location>
        <begin position="20"/>
        <end position="43"/>
    </location>
</feature>
<dbReference type="PANTHER" id="PTHR31876:SF26">
    <property type="entry name" value="PROTEIN LIKE COV 2"/>
    <property type="match status" value="1"/>
</dbReference>
<dbReference type="PANTHER" id="PTHR31876">
    <property type="entry name" value="COV-LIKE PROTEIN 1"/>
    <property type="match status" value="1"/>
</dbReference>
<evidence type="ECO:0000313" key="3">
    <source>
        <dbReference type="EMBL" id="VVM07958.1"/>
    </source>
</evidence>
<name>A0A5E6MI01_9BACT</name>
<sequence>MEEKETTSSTIWSWLRGKFLAGLFVLLPAVLTLWVVQLVYGIVNRPADSLLALLVHAHLLPGSAFILQHFGGHIPGAGFVISLLVVLLAGFAVGNLAGSSLLHAMERVVQRVPLVSSVYQTAKEAVGALRKLGGSDPKAFQSSPVVYVSLSERGPRILGFVTGRSAERAGEGVLCTVFIPTCPTPFTGFLVLVPEASLTTAPEFSYEDVLKLCFSYGLLSSSKEGSTNPRAQRPGRSGTKQTG</sequence>
<evidence type="ECO:0000256" key="2">
    <source>
        <dbReference type="SAM" id="Phobius"/>
    </source>
</evidence>
<accession>A0A5E6MI01</accession>
<proteinExistence type="predicted"/>
<evidence type="ECO:0000256" key="1">
    <source>
        <dbReference type="SAM" id="MobiDB-lite"/>
    </source>
</evidence>
<comment type="caution">
    <text evidence="3">The sequence shown here is derived from an EMBL/GenBank/DDBJ whole genome shotgun (WGS) entry which is preliminary data.</text>
</comment>
<dbReference type="Proteomes" id="UP000381693">
    <property type="component" value="Unassembled WGS sequence"/>
</dbReference>
<keyword evidence="4" id="KW-1185">Reference proteome</keyword>
<feature type="transmembrane region" description="Helical" evidence="2">
    <location>
        <begin position="50"/>
        <end position="70"/>
    </location>
</feature>
<feature type="transmembrane region" description="Helical" evidence="2">
    <location>
        <begin position="76"/>
        <end position="97"/>
    </location>
</feature>
<dbReference type="EMBL" id="CABFUZ020000214">
    <property type="protein sequence ID" value="VVM07958.1"/>
    <property type="molecule type" value="Genomic_DNA"/>
</dbReference>
<keyword evidence="2" id="KW-0472">Membrane</keyword>
<gene>
    <name evidence="3" type="ORF">MAMC_01912</name>
</gene>
<keyword evidence="2" id="KW-0812">Transmembrane</keyword>
<dbReference type="AlphaFoldDB" id="A0A5E6MI01"/>
<feature type="region of interest" description="Disordered" evidence="1">
    <location>
        <begin position="221"/>
        <end position="243"/>
    </location>
</feature>
<protein>
    <recommendedName>
        <fullName evidence="5">DUF502 domain-containing protein</fullName>
    </recommendedName>
</protein>